<evidence type="ECO:0000256" key="1">
    <source>
        <dbReference type="ARBA" id="ARBA00004240"/>
    </source>
</evidence>
<dbReference type="PANTHER" id="PTHR43899">
    <property type="entry name" value="RH59310P"/>
    <property type="match status" value="1"/>
</dbReference>
<keyword evidence="5" id="KW-0560">Oxidoreductase</keyword>
<dbReference type="PROSITE" id="PS00061">
    <property type="entry name" value="ADH_SHORT"/>
    <property type="match status" value="1"/>
</dbReference>
<dbReference type="GO" id="GO:0016491">
    <property type="term" value="F:oxidoreductase activity"/>
    <property type="evidence" value="ECO:0007669"/>
    <property type="project" value="UniProtKB-KW"/>
</dbReference>
<name>A0A6P4ZCR9_BRABE</name>
<comment type="similarity">
    <text evidence="2 6">Belongs to the short-chain dehydrogenases/reductases (SDR) family.</text>
</comment>
<proteinExistence type="inferred from homology"/>
<dbReference type="InterPro" id="IPR002347">
    <property type="entry name" value="SDR_fam"/>
</dbReference>
<dbReference type="GO" id="GO:0006694">
    <property type="term" value="P:steroid biosynthetic process"/>
    <property type="evidence" value="ECO:0007669"/>
    <property type="project" value="UniProtKB-KW"/>
</dbReference>
<sequence>MAEVENLMERGKLAARGLNIVLISRSKDKLEAVAAEIEGIAGVKTKIVVADFGSTEIYDNIKHQLEGLDIACLVNNVGMTPFAIPDFFLNCGDEVYEKTVHCNVNSMIMMTKIVLPGMVKRKTGVIINLSSILATAPAPLMAVYAGTKAFALQFSKSLAVEYKDKGVIVQAVTPSFVSTKMTGRISTNFFVTTPASFVRSALNTVGLANQTSGCFSHSLQIWLESLFSQDVFCEWVKLPAMKRLREFGMKGRRQQSKKGK</sequence>
<dbReference type="GO" id="GO:0005783">
    <property type="term" value="C:endoplasmic reticulum"/>
    <property type="evidence" value="ECO:0007669"/>
    <property type="project" value="UniProtKB-SubCell"/>
</dbReference>
<dbReference type="PRINTS" id="PR00081">
    <property type="entry name" value="GDHRDH"/>
</dbReference>
<dbReference type="InterPro" id="IPR020904">
    <property type="entry name" value="Sc_DH/Rdtase_CS"/>
</dbReference>
<dbReference type="OrthoDB" id="5545019at2759"/>
<keyword evidence="4" id="KW-0443">Lipid metabolism</keyword>
<dbReference type="InterPro" id="IPR051019">
    <property type="entry name" value="VLCFA-Steroid_DH"/>
</dbReference>
<keyword evidence="3" id="KW-0521">NADP</keyword>
<gene>
    <name evidence="8" type="primary">LOC109481080</name>
</gene>
<dbReference type="Proteomes" id="UP000515135">
    <property type="component" value="Unplaced"/>
</dbReference>
<dbReference type="Gene3D" id="3.40.50.720">
    <property type="entry name" value="NAD(P)-binding Rossmann-like Domain"/>
    <property type="match status" value="1"/>
</dbReference>
<evidence type="ECO:0000256" key="6">
    <source>
        <dbReference type="RuleBase" id="RU000363"/>
    </source>
</evidence>
<comment type="subcellular location">
    <subcellularLocation>
        <location evidence="1">Endoplasmic reticulum</location>
    </subcellularLocation>
</comment>
<dbReference type="PIRSF" id="PIRSF000126">
    <property type="entry name" value="11-beta-HSD1"/>
    <property type="match status" value="1"/>
</dbReference>
<evidence type="ECO:0000256" key="3">
    <source>
        <dbReference type="ARBA" id="ARBA00022857"/>
    </source>
</evidence>
<accession>A0A6P4ZCR9</accession>
<dbReference type="InterPro" id="IPR036291">
    <property type="entry name" value="NAD(P)-bd_dom_sf"/>
</dbReference>
<evidence type="ECO:0000313" key="8">
    <source>
        <dbReference type="RefSeq" id="XP_019639110.1"/>
    </source>
</evidence>
<evidence type="ECO:0000256" key="2">
    <source>
        <dbReference type="ARBA" id="ARBA00006484"/>
    </source>
</evidence>
<protein>
    <submittedName>
        <fullName evidence="8">Very-long-chain 3-oxoacyl-CoA reductase-like</fullName>
    </submittedName>
</protein>
<dbReference type="CDD" id="cd05356">
    <property type="entry name" value="17beta-HSD1_like_SDR_c"/>
    <property type="match status" value="1"/>
</dbReference>
<evidence type="ECO:0000313" key="7">
    <source>
        <dbReference type="Proteomes" id="UP000515135"/>
    </source>
</evidence>
<organism evidence="7 8">
    <name type="scientific">Branchiostoma belcheri</name>
    <name type="common">Amphioxus</name>
    <dbReference type="NCBI Taxonomy" id="7741"/>
    <lineage>
        <taxon>Eukaryota</taxon>
        <taxon>Metazoa</taxon>
        <taxon>Chordata</taxon>
        <taxon>Cephalochordata</taxon>
        <taxon>Leptocardii</taxon>
        <taxon>Amphioxiformes</taxon>
        <taxon>Branchiostomatidae</taxon>
        <taxon>Branchiostoma</taxon>
    </lineage>
</organism>
<dbReference type="Pfam" id="PF00106">
    <property type="entry name" value="adh_short"/>
    <property type="match status" value="1"/>
</dbReference>
<dbReference type="RefSeq" id="XP_019639110.1">
    <property type="nucleotide sequence ID" value="XM_019783551.1"/>
</dbReference>
<evidence type="ECO:0000256" key="5">
    <source>
        <dbReference type="ARBA" id="ARBA00023002"/>
    </source>
</evidence>
<keyword evidence="4" id="KW-0752">Steroid biosynthesis</keyword>
<keyword evidence="7" id="KW-1185">Reference proteome</keyword>
<keyword evidence="4" id="KW-0444">Lipid biosynthesis</keyword>
<reference evidence="8" key="1">
    <citation type="submission" date="2025-08" db="UniProtKB">
        <authorList>
            <consortium name="RefSeq"/>
        </authorList>
    </citation>
    <scope>IDENTIFICATION</scope>
    <source>
        <tissue evidence="8">Gonad</tissue>
    </source>
</reference>
<dbReference type="KEGG" id="bbel:109481080"/>
<dbReference type="PRINTS" id="PR00080">
    <property type="entry name" value="SDRFAMILY"/>
</dbReference>
<evidence type="ECO:0000256" key="4">
    <source>
        <dbReference type="ARBA" id="ARBA00022955"/>
    </source>
</evidence>
<dbReference type="GeneID" id="109481080"/>
<dbReference type="FunFam" id="3.40.50.720:FF:000137">
    <property type="entry name" value="Hydroxysteroid (17-beta) dehydrogenase 3"/>
    <property type="match status" value="1"/>
</dbReference>
<dbReference type="PANTHER" id="PTHR43899:SF13">
    <property type="entry name" value="RH59310P"/>
    <property type="match status" value="1"/>
</dbReference>
<dbReference type="SUPFAM" id="SSF51735">
    <property type="entry name" value="NAD(P)-binding Rossmann-fold domains"/>
    <property type="match status" value="1"/>
</dbReference>
<dbReference type="AlphaFoldDB" id="A0A6P4ZCR9"/>